<feature type="transmembrane region" description="Helical" evidence="14">
    <location>
        <begin position="12"/>
        <end position="33"/>
    </location>
</feature>
<keyword evidence="4 12" id="KW-0349">Heme</keyword>
<dbReference type="GeneID" id="63744025"/>
<evidence type="ECO:0000313" key="16">
    <source>
        <dbReference type="Proteomes" id="UP000184383"/>
    </source>
</evidence>
<dbReference type="Gene3D" id="1.10.630.10">
    <property type="entry name" value="Cytochrome P450"/>
    <property type="match status" value="1"/>
</dbReference>
<evidence type="ECO:0000256" key="5">
    <source>
        <dbReference type="ARBA" id="ARBA00022692"/>
    </source>
</evidence>
<dbReference type="EMBL" id="KV878212">
    <property type="protein sequence ID" value="OJJ34897.1"/>
    <property type="molecule type" value="Genomic_DNA"/>
</dbReference>
<dbReference type="InterPro" id="IPR017972">
    <property type="entry name" value="Cyt_P450_CS"/>
</dbReference>
<dbReference type="InterPro" id="IPR002401">
    <property type="entry name" value="Cyt_P450_E_grp-I"/>
</dbReference>
<dbReference type="CDD" id="cd11062">
    <property type="entry name" value="CYP58-like"/>
    <property type="match status" value="1"/>
</dbReference>
<dbReference type="GO" id="GO:0004497">
    <property type="term" value="F:monooxygenase activity"/>
    <property type="evidence" value="ECO:0007669"/>
    <property type="project" value="UniProtKB-KW"/>
</dbReference>
<dbReference type="AlphaFoldDB" id="A0A1L9RJ73"/>
<dbReference type="PRINTS" id="PR00463">
    <property type="entry name" value="EP450I"/>
</dbReference>
<dbReference type="InterPro" id="IPR050121">
    <property type="entry name" value="Cytochrome_P450_monoxygenase"/>
</dbReference>
<keyword evidence="6 12" id="KW-0479">Metal-binding</keyword>
<keyword evidence="10 13" id="KW-0503">Monooxygenase</keyword>
<dbReference type="PANTHER" id="PTHR24305:SF157">
    <property type="entry name" value="N-ACETYLTRYPTOPHAN 6-HYDROXYLASE IVOC-RELATED"/>
    <property type="match status" value="1"/>
</dbReference>
<organism evidence="15 16">
    <name type="scientific">Aspergillus wentii DTO 134E9</name>
    <dbReference type="NCBI Taxonomy" id="1073089"/>
    <lineage>
        <taxon>Eukaryota</taxon>
        <taxon>Fungi</taxon>
        <taxon>Dikarya</taxon>
        <taxon>Ascomycota</taxon>
        <taxon>Pezizomycotina</taxon>
        <taxon>Eurotiomycetes</taxon>
        <taxon>Eurotiomycetidae</taxon>
        <taxon>Eurotiales</taxon>
        <taxon>Aspergillaceae</taxon>
        <taxon>Aspergillus</taxon>
        <taxon>Aspergillus subgen. Cremei</taxon>
    </lineage>
</organism>
<dbReference type="OrthoDB" id="3945418at2759"/>
<evidence type="ECO:0000313" key="15">
    <source>
        <dbReference type="EMBL" id="OJJ34897.1"/>
    </source>
</evidence>
<dbReference type="VEuPathDB" id="FungiDB:ASPWEDRAFT_110469"/>
<dbReference type="PANTHER" id="PTHR24305">
    <property type="entry name" value="CYTOCHROME P450"/>
    <property type="match status" value="1"/>
</dbReference>
<keyword evidence="8 13" id="KW-0560">Oxidoreductase</keyword>
<evidence type="ECO:0000256" key="2">
    <source>
        <dbReference type="ARBA" id="ARBA00004167"/>
    </source>
</evidence>
<dbReference type="GO" id="GO:0005506">
    <property type="term" value="F:iron ion binding"/>
    <property type="evidence" value="ECO:0007669"/>
    <property type="project" value="InterPro"/>
</dbReference>
<evidence type="ECO:0000256" key="3">
    <source>
        <dbReference type="ARBA" id="ARBA00010617"/>
    </source>
</evidence>
<evidence type="ECO:0000256" key="1">
    <source>
        <dbReference type="ARBA" id="ARBA00001971"/>
    </source>
</evidence>
<dbReference type="STRING" id="1073089.A0A1L9RJ73"/>
<evidence type="ECO:0000256" key="8">
    <source>
        <dbReference type="ARBA" id="ARBA00023002"/>
    </source>
</evidence>
<dbReference type="Proteomes" id="UP000184383">
    <property type="component" value="Unassembled WGS sequence"/>
</dbReference>
<dbReference type="GO" id="GO:0020037">
    <property type="term" value="F:heme binding"/>
    <property type="evidence" value="ECO:0007669"/>
    <property type="project" value="InterPro"/>
</dbReference>
<evidence type="ECO:0000256" key="11">
    <source>
        <dbReference type="ARBA" id="ARBA00023136"/>
    </source>
</evidence>
<gene>
    <name evidence="15" type="ORF">ASPWEDRAFT_110469</name>
</gene>
<dbReference type="PRINTS" id="PR00385">
    <property type="entry name" value="P450"/>
</dbReference>
<proteinExistence type="inferred from homology"/>
<reference evidence="16" key="1">
    <citation type="journal article" date="2017" name="Genome Biol.">
        <title>Comparative genomics reveals high biological diversity and specific adaptations in the industrially and medically important fungal genus Aspergillus.</title>
        <authorList>
            <person name="de Vries R.P."/>
            <person name="Riley R."/>
            <person name="Wiebenga A."/>
            <person name="Aguilar-Osorio G."/>
            <person name="Amillis S."/>
            <person name="Uchima C.A."/>
            <person name="Anderluh G."/>
            <person name="Asadollahi M."/>
            <person name="Askin M."/>
            <person name="Barry K."/>
            <person name="Battaglia E."/>
            <person name="Bayram O."/>
            <person name="Benocci T."/>
            <person name="Braus-Stromeyer S.A."/>
            <person name="Caldana C."/>
            <person name="Canovas D."/>
            <person name="Cerqueira G.C."/>
            <person name="Chen F."/>
            <person name="Chen W."/>
            <person name="Choi C."/>
            <person name="Clum A."/>
            <person name="Dos Santos R.A."/>
            <person name="Damasio A.R."/>
            <person name="Diallinas G."/>
            <person name="Emri T."/>
            <person name="Fekete E."/>
            <person name="Flipphi M."/>
            <person name="Freyberg S."/>
            <person name="Gallo A."/>
            <person name="Gournas C."/>
            <person name="Habgood R."/>
            <person name="Hainaut M."/>
            <person name="Harispe M.L."/>
            <person name="Henrissat B."/>
            <person name="Hilden K.S."/>
            <person name="Hope R."/>
            <person name="Hossain A."/>
            <person name="Karabika E."/>
            <person name="Karaffa L."/>
            <person name="Karanyi Z."/>
            <person name="Krasevec N."/>
            <person name="Kuo A."/>
            <person name="Kusch H."/>
            <person name="LaButti K."/>
            <person name="Lagendijk E.L."/>
            <person name="Lapidus A."/>
            <person name="Levasseur A."/>
            <person name="Lindquist E."/>
            <person name="Lipzen A."/>
            <person name="Logrieco A.F."/>
            <person name="MacCabe A."/>
            <person name="Maekelae M.R."/>
            <person name="Malavazi I."/>
            <person name="Melin P."/>
            <person name="Meyer V."/>
            <person name="Mielnichuk N."/>
            <person name="Miskei M."/>
            <person name="Molnar A.P."/>
            <person name="Mule G."/>
            <person name="Ngan C.Y."/>
            <person name="Orejas M."/>
            <person name="Orosz E."/>
            <person name="Ouedraogo J.P."/>
            <person name="Overkamp K.M."/>
            <person name="Park H.-S."/>
            <person name="Perrone G."/>
            <person name="Piumi F."/>
            <person name="Punt P.J."/>
            <person name="Ram A.F."/>
            <person name="Ramon A."/>
            <person name="Rauscher S."/>
            <person name="Record E."/>
            <person name="Riano-Pachon D.M."/>
            <person name="Robert V."/>
            <person name="Roehrig J."/>
            <person name="Ruller R."/>
            <person name="Salamov A."/>
            <person name="Salih N.S."/>
            <person name="Samson R.A."/>
            <person name="Sandor E."/>
            <person name="Sanguinetti M."/>
            <person name="Schuetze T."/>
            <person name="Sepcic K."/>
            <person name="Shelest E."/>
            <person name="Sherlock G."/>
            <person name="Sophianopoulou V."/>
            <person name="Squina F.M."/>
            <person name="Sun H."/>
            <person name="Susca A."/>
            <person name="Todd R.B."/>
            <person name="Tsang A."/>
            <person name="Unkles S.E."/>
            <person name="van de Wiele N."/>
            <person name="van Rossen-Uffink D."/>
            <person name="Oliveira J.V."/>
            <person name="Vesth T.C."/>
            <person name="Visser J."/>
            <person name="Yu J.-H."/>
            <person name="Zhou M."/>
            <person name="Andersen M.R."/>
            <person name="Archer D.B."/>
            <person name="Baker S.E."/>
            <person name="Benoit I."/>
            <person name="Brakhage A.A."/>
            <person name="Braus G.H."/>
            <person name="Fischer R."/>
            <person name="Frisvad J.C."/>
            <person name="Goldman G.H."/>
            <person name="Houbraken J."/>
            <person name="Oakley B."/>
            <person name="Pocsi I."/>
            <person name="Scazzocchio C."/>
            <person name="Seiboth B."/>
            <person name="vanKuyk P.A."/>
            <person name="Wortman J."/>
            <person name="Dyer P.S."/>
            <person name="Grigoriev I.V."/>
        </authorList>
    </citation>
    <scope>NUCLEOTIDE SEQUENCE [LARGE SCALE GENOMIC DNA]</scope>
    <source>
        <strain evidence="16">DTO 134E9</strain>
    </source>
</reference>
<dbReference type="GO" id="GO:0016020">
    <property type="term" value="C:membrane"/>
    <property type="evidence" value="ECO:0007669"/>
    <property type="project" value="UniProtKB-SubCell"/>
</dbReference>
<name>A0A1L9RJ73_ASPWE</name>
<protein>
    <recommendedName>
        <fullName evidence="17">Cytochrome P450</fullName>
    </recommendedName>
</protein>
<accession>A0A1L9RJ73</accession>
<dbReference type="PROSITE" id="PS00086">
    <property type="entry name" value="CYTOCHROME_P450"/>
    <property type="match status" value="1"/>
</dbReference>
<comment type="subcellular location">
    <subcellularLocation>
        <location evidence="2">Membrane</location>
        <topology evidence="2">Single-pass membrane protein</topology>
    </subcellularLocation>
</comment>
<dbReference type="InterPro" id="IPR001128">
    <property type="entry name" value="Cyt_P450"/>
</dbReference>
<keyword evidence="11 14" id="KW-0472">Membrane</keyword>
<dbReference type="InterPro" id="IPR036396">
    <property type="entry name" value="Cyt_P450_sf"/>
</dbReference>
<evidence type="ECO:0000256" key="14">
    <source>
        <dbReference type="SAM" id="Phobius"/>
    </source>
</evidence>
<comment type="similarity">
    <text evidence="3 13">Belongs to the cytochrome P450 family.</text>
</comment>
<sequence>MELLRLLLSHPYASAVVLGLAYLIALAVYRLWFSPIAHFPGPRLAALTVLYEFYYDTICCGQFTFQIGRLHEKYALADFNGETGPVVRISPTELHVDDPDYYEVIYSRDSPRNKYDYFVRPFNAPMALLTAVDHYRHRLIRSHMNPFFSTTRIRQQEPALRALVDKLCRRLDELKNTGQPVNIEYPYTCYTTDAISDYTMGAGYSYLDEPDFIPQWNHTLMGTAKTLTFVRSVAWMLPLLLALPESTIAWLNPGMELFFQYQHRCRSLIRSIAKSHQEKQANPKASDNKERETLFHDILSSDLPEQEKSEARLAQEMQTIVSAGAETTAKAMSYITFYLLNDPEIMGKLKEELNRLDPDQNASLVQLEQMPYLNGVLLEGIRLSYGVTARLPRIAPYNALKIGDWTIPPGTPISMSCLLMHHNEAVFPDSFRFLPERWTDPAERKRLEKYLVSFSKGSRQCIGMHLARSEILLVISTVLRRMNFELFETTIEDVRVKHDIFIPFVNMDSKGVRVLIKD</sequence>
<evidence type="ECO:0000256" key="10">
    <source>
        <dbReference type="ARBA" id="ARBA00023033"/>
    </source>
</evidence>
<dbReference type="SUPFAM" id="SSF48264">
    <property type="entry name" value="Cytochrome P450"/>
    <property type="match status" value="1"/>
</dbReference>
<evidence type="ECO:0000256" key="13">
    <source>
        <dbReference type="RuleBase" id="RU000461"/>
    </source>
</evidence>
<evidence type="ECO:0000256" key="7">
    <source>
        <dbReference type="ARBA" id="ARBA00022989"/>
    </source>
</evidence>
<feature type="binding site" description="axial binding residue" evidence="12">
    <location>
        <position position="461"/>
    </location>
    <ligand>
        <name>heme</name>
        <dbReference type="ChEBI" id="CHEBI:30413"/>
    </ligand>
    <ligandPart>
        <name>Fe</name>
        <dbReference type="ChEBI" id="CHEBI:18248"/>
    </ligandPart>
</feature>
<keyword evidence="7 14" id="KW-1133">Transmembrane helix</keyword>
<dbReference type="Pfam" id="PF00067">
    <property type="entry name" value="p450"/>
    <property type="match status" value="1"/>
</dbReference>
<evidence type="ECO:0008006" key="17">
    <source>
        <dbReference type="Google" id="ProtNLM"/>
    </source>
</evidence>
<dbReference type="FunFam" id="1.10.630.10:FF:000069">
    <property type="entry name" value="Cytochrome P450, putative (Eurofung)"/>
    <property type="match status" value="1"/>
</dbReference>
<dbReference type="GO" id="GO:0016705">
    <property type="term" value="F:oxidoreductase activity, acting on paired donors, with incorporation or reduction of molecular oxygen"/>
    <property type="evidence" value="ECO:0007669"/>
    <property type="project" value="InterPro"/>
</dbReference>
<evidence type="ECO:0000256" key="9">
    <source>
        <dbReference type="ARBA" id="ARBA00023004"/>
    </source>
</evidence>
<keyword evidence="9 12" id="KW-0408">Iron</keyword>
<keyword evidence="5 14" id="KW-0812">Transmembrane</keyword>
<evidence type="ECO:0000256" key="4">
    <source>
        <dbReference type="ARBA" id="ARBA00022617"/>
    </source>
</evidence>
<evidence type="ECO:0000256" key="6">
    <source>
        <dbReference type="ARBA" id="ARBA00022723"/>
    </source>
</evidence>
<evidence type="ECO:0000256" key="12">
    <source>
        <dbReference type="PIRSR" id="PIRSR602401-1"/>
    </source>
</evidence>
<dbReference type="RefSeq" id="XP_040688573.1">
    <property type="nucleotide sequence ID" value="XM_040828177.1"/>
</dbReference>
<keyword evidence="16" id="KW-1185">Reference proteome</keyword>
<comment type="cofactor">
    <cofactor evidence="1 12">
        <name>heme</name>
        <dbReference type="ChEBI" id="CHEBI:30413"/>
    </cofactor>
</comment>